<reference evidence="1 2" key="1">
    <citation type="submission" date="2017-02" db="EMBL/GenBank/DDBJ databases">
        <title>Natronthermophilus aegyptiacus gen. nov.,sp. nov., an aerobic, extremely halophilic alkalithermophilic archaeon isolated from the athalassohaline Wadi An Natrun, Egypt.</title>
        <authorList>
            <person name="Zhao B."/>
        </authorList>
    </citation>
    <scope>NUCLEOTIDE SEQUENCE [LARGE SCALE GENOMIC DNA]</scope>
    <source>
        <strain evidence="1 2">CGMCC 1.3597</strain>
    </source>
</reference>
<protein>
    <recommendedName>
        <fullName evidence="3">CARDB domain-containing protein</fullName>
    </recommendedName>
</protein>
<evidence type="ECO:0000313" key="1">
    <source>
        <dbReference type="EMBL" id="OVE83862.1"/>
    </source>
</evidence>
<name>A0A202E6G3_9EURY</name>
<comment type="caution">
    <text evidence="1">The sequence shown here is derived from an EMBL/GenBank/DDBJ whole genome shotgun (WGS) entry which is preliminary data.</text>
</comment>
<dbReference type="InterPro" id="IPR006311">
    <property type="entry name" value="TAT_signal"/>
</dbReference>
<dbReference type="OrthoDB" id="205968at2157"/>
<gene>
    <name evidence="1" type="ORF">B2G88_15730</name>
</gene>
<dbReference type="EMBL" id="MWPH01000003">
    <property type="protein sequence ID" value="OVE83862.1"/>
    <property type="molecule type" value="Genomic_DNA"/>
</dbReference>
<dbReference type="AlphaFoldDB" id="A0A202E6G3"/>
<evidence type="ECO:0000313" key="2">
    <source>
        <dbReference type="Proteomes" id="UP000196084"/>
    </source>
</evidence>
<evidence type="ECO:0008006" key="3">
    <source>
        <dbReference type="Google" id="ProtNLM"/>
    </source>
</evidence>
<dbReference type="PROSITE" id="PS51318">
    <property type="entry name" value="TAT"/>
    <property type="match status" value="1"/>
</dbReference>
<keyword evidence="2" id="KW-1185">Reference proteome</keyword>
<accession>A0A202E6G3</accession>
<organism evidence="1 2">
    <name type="scientific">Natronolimnobius baerhuensis</name>
    <dbReference type="NCBI Taxonomy" id="253108"/>
    <lineage>
        <taxon>Archaea</taxon>
        <taxon>Methanobacteriati</taxon>
        <taxon>Methanobacteriota</taxon>
        <taxon>Stenosarchaea group</taxon>
        <taxon>Halobacteria</taxon>
        <taxon>Halobacteriales</taxon>
        <taxon>Natrialbaceae</taxon>
        <taxon>Natronolimnobius</taxon>
    </lineage>
</organism>
<proteinExistence type="predicted"/>
<sequence length="463" mass="49952">MTRPTRRRVLHGVSTGTVVLGTAAWTRTRDRGTSTATAAAGDDVTALEDAATDALEVSIRETNAPVGAGEYLDVTAEIENTSASNVRTDVDLLVGEDRTQLSRITTTVEAGETHTMTLGFYTYPVPTDDEFPIRVAVEGDAANEMVSVVGASFLSDGSPDPSETVSVQPDTTVMFEAVPVDPDESQQTVWWVDGEQVGALGGPWQWEYLQETGAHFAQESFETPGTHDVAVAILPHDREETYTLHWEVEVTNGGWHAPTVEALQPALGTVPARGDEITFELEASDPATSLERVVWWLTQADVIVGTSDLSGTRDTAQLTTDSTCHTCHVVPWVICADGTVAELDGEWQLEMVEDDDDNGDEQPGPTLDLSIRHADSPVDAGEYLEVIVDIENTGSEIGEDVLELVVGHDPEVLDTQEIIVEPGETGAATLGFETYPTRQDEEFPVRVVGADDTVQTTVQVFSR</sequence>
<dbReference type="RefSeq" id="WP_176393267.1">
    <property type="nucleotide sequence ID" value="NZ_MWPH01000003.1"/>
</dbReference>
<dbReference type="Proteomes" id="UP000196084">
    <property type="component" value="Unassembled WGS sequence"/>
</dbReference>